<accession>A0A4C1U1K1</accession>
<dbReference type="AlphaFoldDB" id="A0A4C1U1K1"/>
<dbReference type="GO" id="GO:0003676">
    <property type="term" value="F:nucleic acid binding"/>
    <property type="evidence" value="ECO:0007669"/>
    <property type="project" value="InterPro"/>
</dbReference>
<keyword evidence="2" id="KW-1185">Reference proteome</keyword>
<evidence type="ECO:0000313" key="1">
    <source>
        <dbReference type="EMBL" id="GBP20067.1"/>
    </source>
</evidence>
<comment type="caution">
    <text evidence="1">The sequence shown here is derived from an EMBL/GenBank/DDBJ whole genome shotgun (WGS) entry which is preliminary data.</text>
</comment>
<dbReference type="Proteomes" id="UP000299102">
    <property type="component" value="Unassembled WGS sequence"/>
</dbReference>
<gene>
    <name evidence="1" type="ORF">EVAR_13839_1</name>
</gene>
<evidence type="ECO:0000313" key="2">
    <source>
        <dbReference type="Proteomes" id="UP000299102"/>
    </source>
</evidence>
<reference evidence="1 2" key="1">
    <citation type="journal article" date="2019" name="Commun. Biol.">
        <title>The bagworm genome reveals a unique fibroin gene that provides high tensile strength.</title>
        <authorList>
            <person name="Kono N."/>
            <person name="Nakamura H."/>
            <person name="Ohtoshi R."/>
            <person name="Tomita M."/>
            <person name="Numata K."/>
            <person name="Arakawa K."/>
        </authorList>
    </citation>
    <scope>NUCLEOTIDE SEQUENCE [LARGE SCALE GENOMIC DNA]</scope>
</reference>
<dbReference type="Gene3D" id="3.30.420.10">
    <property type="entry name" value="Ribonuclease H-like superfamily/Ribonuclease H"/>
    <property type="match status" value="1"/>
</dbReference>
<protein>
    <submittedName>
        <fullName evidence="1">Mariner Mos1 transposase</fullName>
    </submittedName>
</protein>
<dbReference type="EMBL" id="BGZK01000114">
    <property type="protein sequence ID" value="GBP20067.1"/>
    <property type="molecule type" value="Genomic_DNA"/>
</dbReference>
<proteinExistence type="predicted"/>
<organism evidence="1 2">
    <name type="scientific">Eumeta variegata</name>
    <name type="common">Bagworm moth</name>
    <name type="synonym">Eumeta japonica</name>
    <dbReference type="NCBI Taxonomy" id="151549"/>
    <lineage>
        <taxon>Eukaryota</taxon>
        <taxon>Metazoa</taxon>
        <taxon>Ecdysozoa</taxon>
        <taxon>Arthropoda</taxon>
        <taxon>Hexapoda</taxon>
        <taxon>Insecta</taxon>
        <taxon>Pterygota</taxon>
        <taxon>Neoptera</taxon>
        <taxon>Endopterygota</taxon>
        <taxon>Lepidoptera</taxon>
        <taxon>Glossata</taxon>
        <taxon>Ditrysia</taxon>
        <taxon>Tineoidea</taxon>
        <taxon>Psychidae</taxon>
        <taxon>Oiketicinae</taxon>
        <taxon>Eumeta</taxon>
    </lineage>
</organism>
<dbReference type="OrthoDB" id="10017160at2759"/>
<sequence>MQDHHVTYCKIEASLGIKVFEEMRKNTRQRRIILHHDNASCDTSAETTRLLEGQKIGLTGHPSCSPDLAHKDFYLFPSMKNNLCEQMLRDDSGEYYRTSSRRMKLHVPPGRGAGQRLGYFRAFTSDSGYLYA</sequence>
<name>A0A4C1U1K1_EUMVA</name>
<dbReference type="InterPro" id="IPR036397">
    <property type="entry name" value="RNaseH_sf"/>
</dbReference>